<gene>
    <name evidence="2" type="ORF">E3T28_08550</name>
</gene>
<dbReference type="EMBL" id="SOGQ01000042">
    <property type="protein sequence ID" value="TFD00002.1"/>
    <property type="molecule type" value="Genomic_DNA"/>
</dbReference>
<organism evidence="2 3">
    <name type="scientific">Cryobacterium sinapicolor</name>
    <dbReference type="NCBI Taxonomy" id="1259236"/>
    <lineage>
        <taxon>Bacteria</taxon>
        <taxon>Bacillati</taxon>
        <taxon>Actinomycetota</taxon>
        <taxon>Actinomycetes</taxon>
        <taxon>Micrococcales</taxon>
        <taxon>Microbacteriaceae</taxon>
        <taxon>Cryobacterium</taxon>
    </lineage>
</organism>
<keyword evidence="1" id="KW-0812">Transmembrane</keyword>
<keyword evidence="3" id="KW-1185">Reference proteome</keyword>
<feature type="transmembrane region" description="Helical" evidence="1">
    <location>
        <begin position="112"/>
        <end position="132"/>
    </location>
</feature>
<reference evidence="2 3" key="1">
    <citation type="submission" date="2019-03" db="EMBL/GenBank/DDBJ databases">
        <title>Genomics of glacier-inhabiting Cryobacterium strains.</title>
        <authorList>
            <person name="Liu Q."/>
            <person name="Xin Y.-H."/>
        </authorList>
    </citation>
    <scope>NUCLEOTIDE SEQUENCE [LARGE SCALE GENOMIC DNA]</scope>
    <source>
        <strain evidence="2 3">TMT1-23-1</strain>
    </source>
</reference>
<feature type="transmembrane region" description="Helical" evidence="1">
    <location>
        <begin position="193"/>
        <end position="214"/>
    </location>
</feature>
<keyword evidence="1" id="KW-1133">Transmembrane helix</keyword>
<proteinExistence type="predicted"/>
<dbReference type="Pfam" id="PF07077">
    <property type="entry name" value="DUF1345"/>
    <property type="match status" value="1"/>
</dbReference>
<sequence length="215" mass="22894">MTTRSRRLHRSSTRLLGMLTAGVLAAALVGTAANWTLAPVAGWAAACVTYVTWVWLIIGPMNVENTASHATQEDPSRGAADILILLSSLGSLGALVFLLVETPATSGTERGIMAAAAVLSVGLSWILVHTLFTLRYASLYYSGPDGGVDFNQASPPRYGDFAYLAFTIGMTFQVSDTSLQSHAIRMTALRHSLLSYLFGSFILATLINLVAGLLR</sequence>
<keyword evidence="1" id="KW-0472">Membrane</keyword>
<evidence type="ECO:0000256" key="1">
    <source>
        <dbReference type="SAM" id="Phobius"/>
    </source>
</evidence>
<name>A0ABY2J7Z5_9MICO</name>
<accession>A0ABY2J7Z5</accession>
<evidence type="ECO:0000313" key="3">
    <source>
        <dbReference type="Proteomes" id="UP000297853"/>
    </source>
</evidence>
<protein>
    <submittedName>
        <fullName evidence="2">DUF1345 domain-containing protein</fullName>
    </submittedName>
</protein>
<evidence type="ECO:0000313" key="2">
    <source>
        <dbReference type="EMBL" id="TFD00002.1"/>
    </source>
</evidence>
<comment type="caution">
    <text evidence="2">The sequence shown here is derived from an EMBL/GenBank/DDBJ whole genome shotgun (WGS) entry which is preliminary data.</text>
</comment>
<dbReference type="InterPro" id="IPR009781">
    <property type="entry name" value="DUF1345"/>
</dbReference>
<dbReference type="RefSeq" id="WP_134429765.1">
    <property type="nucleotide sequence ID" value="NZ_SOGQ01000042.1"/>
</dbReference>
<dbReference type="Proteomes" id="UP000297853">
    <property type="component" value="Unassembled WGS sequence"/>
</dbReference>
<feature type="transmembrane region" description="Helical" evidence="1">
    <location>
        <begin position="79"/>
        <end position="100"/>
    </location>
</feature>
<feature type="transmembrane region" description="Helical" evidence="1">
    <location>
        <begin position="41"/>
        <end position="58"/>
    </location>
</feature>